<dbReference type="Proteomes" id="UP001500979">
    <property type="component" value="Unassembled WGS sequence"/>
</dbReference>
<evidence type="ECO:0000313" key="1">
    <source>
        <dbReference type="EMBL" id="GAA2791998.1"/>
    </source>
</evidence>
<gene>
    <name evidence="1" type="ORF">GCM10010470_28450</name>
</gene>
<comment type="caution">
    <text evidence="1">The sequence shown here is derived from an EMBL/GenBank/DDBJ whole genome shotgun (WGS) entry which is preliminary data.</text>
</comment>
<dbReference type="SUPFAM" id="SSF160424">
    <property type="entry name" value="BH3703-like"/>
    <property type="match status" value="1"/>
</dbReference>
<reference evidence="1 2" key="1">
    <citation type="journal article" date="2019" name="Int. J. Syst. Evol. Microbiol.">
        <title>The Global Catalogue of Microorganisms (GCM) 10K type strain sequencing project: providing services to taxonomists for standard genome sequencing and annotation.</title>
        <authorList>
            <consortium name="The Broad Institute Genomics Platform"/>
            <consortium name="The Broad Institute Genome Sequencing Center for Infectious Disease"/>
            <person name="Wu L."/>
            <person name="Ma J."/>
        </authorList>
    </citation>
    <scope>NUCLEOTIDE SEQUENCE [LARGE SCALE GENOMIC DNA]</scope>
    <source>
        <strain evidence="1 2">JCM 9383</strain>
    </source>
</reference>
<proteinExistence type="predicted"/>
<evidence type="ECO:0000313" key="2">
    <source>
        <dbReference type="Proteomes" id="UP001500979"/>
    </source>
</evidence>
<keyword evidence="2" id="KW-1185">Reference proteome</keyword>
<dbReference type="EMBL" id="BAAAUX010000014">
    <property type="protein sequence ID" value="GAA2791998.1"/>
    <property type="molecule type" value="Genomic_DNA"/>
</dbReference>
<dbReference type="RefSeq" id="WP_344680127.1">
    <property type="nucleotide sequence ID" value="NZ_BAAAUX010000014.1"/>
</dbReference>
<protein>
    <submittedName>
        <fullName evidence="1">Uncharacterized protein</fullName>
    </submittedName>
</protein>
<accession>A0ABN3VCI8</accession>
<name>A0ABN3VCI8_9PSEU</name>
<organism evidence="1 2">
    <name type="scientific">Saccharopolyspora taberi</name>
    <dbReference type="NCBI Taxonomy" id="60895"/>
    <lineage>
        <taxon>Bacteria</taxon>
        <taxon>Bacillati</taxon>
        <taxon>Actinomycetota</taxon>
        <taxon>Actinomycetes</taxon>
        <taxon>Pseudonocardiales</taxon>
        <taxon>Pseudonocardiaceae</taxon>
        <taxon>Saccharopolyspora</taxon>
    </lineage>
</organism>
<dbReference type="InterPro" id="IPR036170">
    <property type="entry name" value="YezG-like_sf"/>
</dbReference>
<sequence>MSQPGPQTPPGAQNPPGALDEAAQQQLIQEIGRVIVRALPPGWQEATVEYRAVGPHGELAAQLLAPNGTVVPIAAPSDAEELFAQLRHGMYQPERGTWVSALYRLQRPGSYSVDFNGDHEPNWRTTPPAGAYAEELRRYPRAAANTPAWLGGTGAAPALRTAEVFDGDGRPITERPAVSPEDRDLVVEYLERAPIVLSARSYDTDRIDPQRPPSVPLTFHTDGSWIWPGATGYYLRTHGVAPDAELVAHIRGTGFRLPEVDERTRELAVSLITGEQRA</sequence>